<dbReference type="Pfam" id="PF00266">
    <property type="entry name" value="Aminotran_5"/>
    <property type="match status" value="1"/>
</dbReference>
<dbReference type="Proteomes" id="UP000810207">
    <property type="component" value="Unassembled WGS sequence"/>
</dbReference>
<dbReference type="InterPro" id="IPR015424">
    <property type="entry name" value="PyrdxlP-dep_Trfase"/>
</dbReference>
<dbReference type="InterPro" id="IPR016454">
    <property type="entry name" value="Cysteine_dSase"/>
</dbReference>
<gene>
    <name evidence="4" type="ORF">J2Z28_004138</name>
</gene>
<evidence type="ECO:0000313" key="4">
    <source>
        <dbReference type="EMBL" id="MBP2247475.1"/>
    </source>
</evidence>
<keyword evidence="5" id="KW-1185">Reference proteome</keyword>
<dbReference type="SUPFAM" id="SSF53383">
    <property type="entry name" value="PLP-dependent transferases"/>
    <property type="match status" value="1"/>
</dbReference>
<evidence type="ECO:0000256" key="2">
    <source>
        <dbReference type="ARBA" id="ARBA00022898"/>
    </source>
</evidence>
<accession>A0ABS4RX72</accession>
<dbReference type="Gene3D" id="3.90.1150.10">
    <property type="entry name" value="Aspartate Aminotransferase, domain 1"/>
    <property type="match status" value="1"/>
</dbReference>
<dbReference type="InterPro" id="IPR015422">
    <property type="entry name" value="PyrdxlP-dep_Trfase_small"/>
</dbReference>
<dbReference type="RefSeq" id="WP_211083984.1">
    <property type="nucleotide sequence ID" value="NZ_CBCSLC010000032.1"/>
</dbReference>
<dbReference type="InterPro" id="IPR000192">
    <property type="entry name" value="Aminotrans_V_dom"/>
</dbReference>
<reference evidence="4 5" key="1">
    <citation type="submission" date="2021-03" db="EMBL/GenBank/DDBJ databases">
        <title>Genomic Encyclopedia of Type Strains, Phase IV (KMG-IV): sequencing the most valuable type-strain genomes for metagenomic binning, comparative biology and taxonomic classification.</title>
        <authorList>
            <person name="Goeker M."/>
        </authorList>
    </citation>
    <scope>NUCLEOTIDE SEQUENCE [LARGE SCALE GENOMIC DNA]</scope>
    <source>
        <strain evidence="4 5">DSM 21292</strain>
    </source>
</reference>
<feature type="domain" description="Aminotransferase class V" evidence="3">
    <location>
        <begin position="5"/>
        <end position="369"/>
    </location>
</feature>
<keyword evidence="2" id="KW-0663">Pyridoxal phosphate</keyword>
<dbReference type="PIRSF" id="PIRSF005572">
    <property type="entry name" value="NifS"/>
    <property type="match status" value="1"/>
</dbReference>
<dbReference type="PANTHER" id="PTHR11601">
    <property type="entry name" value="CYSTEINE DESULFURYLASE FAMILY MEMBER"/>
    <property type="match status" value="1"/>
</dbReference>
<dbReference type="GO" id="GO:0031071">
    <property type="term" value="F:cysteine desulfurase activity"/>
    <property type="evidence" value="ECO:0007669"/>
    <property type="project" value="UniProtKB-EC"/>
</dbReference>
<proteinExistence type="predicted"/>
<dbReference type="PANTHER" id="PTHR11601:SF50">
    <property type="entry name" value="CYSTEINE DESULFURASE ISCS 2-RELATED"/>
    <property type="match status" value="1"/>
</dbReference>
<dbReference type="EC" id="2.8.1.7" evidence="4"/>
<protein>
    <submittedName>
        <fullName evidence="4">Cysteine desulfurase</fullName>
        <ecNumber evidence="4">2.8.1.7</ecNumber>
    </submittedName>
</protein>
<name>A0ABS4RX72_PAEXY</name>
<dbReference type="EMBL" id="JAGIKV010000016">
    <property type="protein sequence ID" value="MBP2247475.1"/>
    <property type="molecule type" value="Genomic_DNA"/>
</dbReference>
<dbReference type="InterPro" id="IPR015421">
    <property type="entry name" value="PyrdxlP-dep_Trfase_major"/>
</dbReference>
<evidence type="ECO:0000313" key="5">
    <source>
        <dbReference type="Proteomes" id="UP000810207"/>
    </source>
</evidence>
<keyword evidence="4" id="KW-0808">Transferase</keyword>
<dbReference type="Gene3D" id="1.10.260.50">
    <property type="match status" value="1"/>
</dbReference>
<evidence type="ECO:0000256" key="1">
    <source>
        <dbReference type="ARBA" id="ARBA00001933"/>
    </source>
</evidence>
<sequence length="391" mass="42411">MKNLYFDYCSSTPLFPSVQEVILDTYQRVYANSSSMHLPGKEANTLVNECRERIAKILGVKQREVIFTSGATESNNLALFGVANVAKNKLSHPIHIITSSVEHSSIFESAVHLSSEGVEVTFLPVNKSGIVEVTDVQRAIKKNTVLVSIIHVNNETGAIQPVEEIGSMLKSEAPGVYFHVDGVQAFGKLDVNLANMDLYTLSGHKIGGPKGIGILMVKDHVDIAPIQYGGKQESGLRPGTVNVPGVTAITEAMIVTISKQPSSIAKLKNFQNELRHHLSDNSDIIINSPSGALCAPHILNLSYPKSTSALMLNFLGKNGIHLSSQSACSSKGNKISRVIMEMCQNKQISSSSIRISLSADHSEEDIQYLLQCILGMVKSMSENKKFPTIPV</sequence>
<organism evidence="4 5">
    <name type="scientific">Paenibacillus xylanexedens</name>
    <dbReference type="NCBI Taxonomy" id="528191"/>
    <lineage>
        <taxon>Bacteria</taxon>
        <taxon>Bacillati</taxon>
        <taxon>Bacillota</taxon>
        <taxon>Bacilli</taxon>
        <taxon>Bacillales</taxon>
        <taxon>Paenibacillaceae</taxon>
        <taxon>Paenibacillus</taxon>
    </lineage>
</organism>
<comment type="caution">
    <text evidence="4">The sequence shown here is derived from an EMBL/GenBank/DDBJ whole genome shotgun (WGS) entry which is preliminary data.</text>
</comment>
<comment type="cofactor">
    <cofactor evidence="1">
        <name>pyridoxal 5'-phosphate</name>
        <dbReference type="ChEBI" id="CHEBI:597326"/>
    </cofactor>
</comment>
<evidence type="ECO:0000259" key="3">
    <source>
        <dbReference type="Pfam" id="PF00266"/>
    </source>
</evidence>
<dbReference type="Gene3D" id="3.40.640.10">
    <property type="entry name" value="Type I PLP-dependent aspartate aminotransferase-like (Major domain)"/>
    <property type="match status" value="1"/>
</dbReference>